<evidence type="ECO:0000313" key="1">
    <source>
        <dbReference type="EMBL" id="PJO43576.1"/>
    </source>
</evidence>
<sequence>MEERRLKASHPMITLDQPPVVVVAVALLSRRQKHVAAAVALLSCRQKHVATALLVLRFLVNKHLLSKEFSRKKIYLCAPSLSF</sequence>
<gene>
    <name evidence="1" type="ORF">CWD94_11535</name>
</gene>
<reference evidence="1 2" key="1">
    <citation type="submission" date="2017-11" db="EMBL/GenBank/DDBJ databases">
        <title>Bacterial isolate from king chilli rhizosphere.</title>
        <authorList>
            <person name="Takhelmayum P."/>
            <person name="Sarangthem I."/>
        </authorList>
    </citation>
    <scope>NUCLEOTIDE SEQUENCE [LARGE SCALE GENOMIC DNA]</scope>
    <source>
        <strain evidence="2">t26</strain>
    </source>
</reference>
<name>A0A2M9Q665_9BACI</name>
<dbReference type="Proteomes" id="UP000232101">
    <property type="component" value="Unassembled WGS sequence"/>
</dbReference>
<dbReference type="EMBL" id="PHQY01000596">
    <property type="protein sequence ID" value="PJO43576.1"/>
    <property type="molecule type" value="Genomic_DNA"/>
</dbReference>
<organism evidence="1 2">
    <name type="scientific">Lysinibacillus xylanilyticus</name>
    <dbReference type="NCBI Taxonomy" id="582475"/>
    <lineage>
        <taxon>Bacteria</taxon>
        <taxon>Bacillati</taxon>
        <taxon>Bacillota</taxon>
        <taxon>Bacilli</taxon>
        <taxon>Bacillales</taxon>
        <taxon>Bacillaceae</taxon>
        <taxon>Lysinibacillus</taxon>
    </lineage>
</organism>
<comment type="caution">
    <text evidence="1">The sequence shown here is derived from an EMBL/GenBank/DDBJ whole genome shotgun (WGS) entry which is preliminary data.</text>
</comment>
<dbReference type="AlphaFoldDB" id="A0A2M9Q665"/>
<proteinExistence type="predicted"/>
<accession>A0A2M9Q665</accession>
<evidence type="ECO:0000313" key="2">
    <source>
        <dbReference type="Proteomes" id="UP000232101"/>
    </source>
</evidence>
<protein>
    <submittedName>
        <fullName evidence="1">Uncharacterized protein</fullName>
    </submittedName>
</protein>